<accession>X6LXN4</accession>
<feature type="transmembrane region" description="Helical" evidence="1">
    <location>
        <begin position="200"/>
        <end position="219"/>
    </location>
</feature>
<sequence length="253" mass="30638">MIFLSYRIFLLFEIFYEKGLKELQVQLTTYWDYIIAMKLHYICPDLLDDWSWNMVDRLTPISSSNREYFEMNLVIDHEDHSIYLSLCKISTYILIRIDNRWIKTIPSDTHLNKIESTGNRDCTLIKPYLVVYFPCNDINVRHKEWLKNYIKNGFILRNNKSNEVMKYLYCSDIFTREGKLPSIDHIILLKVMQKIVICKIIILDIEFVWVISFMNGFVIEKVKKIIEQRISELYYFMLSYNFKAKIYYLNKKY</sequence>
<dbReference type="EMBL" id="ASPP01027455">
    <property type="protein sequence ID" value="ETO06136.1"/>
    <property type="molecule type" value="Genomic_DNA"/>
</dbReference>
<comment type="caution">
    <text evidence="2">The sequence shown here is derived from an EMBL/GenBank/DDBJ whole genome shotgun (WGS) entry which is preliminary data.</text>
</comment>
<name>X6LXN4_RETFI</name>
<evidence type="ECO:0000256" key="1">
    <source>
        <dbReference type="SAM" id="Phobius"/>
    </source>
</evidence>
<evidence type="ECO:0000313" key="2">
    <source>
        <dbReference type="EMBL" id="ETO06136.1"/>
    </source>
</evidence>
<keyword evidence="1" id="KW-0812">Transmembrane</keyword>
<keyword evidence="1" id="KW-1133">Transmembrane helix</keyword>
<dbReference type="Proteomes" id="UP000023152">
    <property type="component" value="Unassembled WGS sequence"/>
</dbReference>
<evidence type="ECO:0000313" key="3">
    <source>
        <dbReference type="Proteomes" id="UP000023152"/>
    </source>
</evidence>
<protein>
    <submittedName>
        <fullName evidence="2">Uncharacterized protein</fullName>
    </submittedName>
</protein>
<proteinExistence type="predicted"/>
<reference evidence="2 3" key="1">
    <citation type="journal article" date="2013" name="Curr. Biol.">
        <title>The Genome of the Foraminiferan Reticulomyxa filosa.</title>
        <authorList>
            <person name="Glockner G."/>
            <person name="Hulsmann N."/>
            <person name="Schleicher M."/>
            <person name="Noegel A.A."/>
            <person name="Eichinger L."/>
            <person name="Gallinger C."/>
            <person name="Pawlowski J."/>
            <person name="Sierra R."/>
            <person name="Euteneuer U."/>
            <person name="Pillet L."/>
            <person name="Moustafa A."/>
            <person name="Platzer M."/>
            <person name="Groth M."/>
            <person name="Szafranski K."/>
            <person name="Schliwa M."/>
        </authorList>
    </citation>
    <scope>NUCLEOTIDE SEQUENCE [LARGE SCALE GENOMIC DNA]</scope>
</reference>
<organism evidence="2 3">
    <name type="scientific">Reticulomyxa filosa</name>
    <dbReference type="NCBI Taxonomy" id="46433"/>
    <lineage>
        <taxon>Eukaryota</taxon>
        <taxon>Sar</taxon>
        <taxon>Rhizaria</taxon>
        <taxon>Retaria</taxon>
        <taxon>Foraminifera</taxon>
        <taxon>Monothalamids</taxon>
        <taxon>Reticulomyxidae</taxon>
        <taxon>Reticulomyxa</taxon>
    </lineage>
</organism>
<keyword evidence="1" id="KW-0472">Membrane</keyword>
<gene>
    <name evidence="2" type="ORF">RFI_31259</name>
</gene>
<keyword evidence="3" id="KW-1185">Reference proteome</keyword>
<dbReference type="AlphaFoldDB" id="X6LXN4"/>